<accession>K5W0D6</accession>
<dbReference type="KEGG" id="pco:PHACADRAFT_149312"/>
<protein>
    <recommendedName>
        <fullName evidence="2">NADAR domain-containing protein</fullName>
    </recommendedName>
</protein>
<reference evidence="3 4" key="1">
    <citation type="journal article" date="2012" name="BMC Genomics">
        <title>Comparative genomics of the white-rot fungi, Phanerochaete carnosa and P. chrysosporium, to elucidate the genetic basis of the distinct wood types they colonize.</title>
        <authorList>
            <person name="Suzuki H."/>
            <person name="MacDonald J."/>
            <person name="Syed K."/>
            <person name="Salamov A."/>
            <person name="Hori C."/>
            <person name="Aerts A."/>
            <person name="Henrissat B."/>
            <person name="Wiebenga A."/>
            <person name="vanKuyk P.A."/>
            <person name="Barry K."/>
            <person name="Lindquist E."/>
            <person name="LaButti K."/>
            <person name="Lapidus A."/>
            <person name="Lucas S."/>
            <person name="Coutinho P."/>
            <person name="Gong Y."/>
            <person name="Samejima M."/>
            <person name="Mahadevan R."/>
            <person name="Abou-Zaid M."/>
            <person name="de Vries R.P."/>
            <person name="Igarashi K."/>
            <person name="Yadav J.S."/>
            <person name="Grigoriev I.V."/>
            <person name="Master E.R."/>
        </authorList>
    </citation>
    <scope>NUCLEOTIDE SEQUENCE [LARGE SCALE GENOMIC DNA]</scope>
    <source>
        <strain evidence="3 4">HHB-10118-sp</strain>
    </source>
</reference>
<feature type="domain" description="NADAR" evidence="2">
    <location>
        <begin position="53"/>
        <end position="194"/>
    </location>
</feature>
<dbReference type="SUPFAM" id="SSF143990">
    <property type="entry name" value="YbiA-like"/>
    <property type="match status" value="1"/>
</dbReference>
<keyword evidence="4" id="KW-1185">Reference proteome</keyword>
<organism evidence="3 4">
    <name type="scientific">Phanerochaete carnosa (strain HHB-10118-sp)</name>
    <name type="common">White-rot fungus</name>
    <name type="synonym">Peniophora carnosa</name>
    <dbReference type="NCBI Taxonomy" id="650164"/>
    <lineage>
        <taxon>Eukaryota</taxon>
        <taxon>Fungi</taxon>
        <taxon>Dikarya</taxon>
        <taxon>Basidiomycota</taxon>
        <taxon>Agaricomycotina</taxon>
        <taxon>Agaricomycetes</taxon>
        <taxon>Polyporales</taxon>
        <taxon>Phanerochaetaceae</taxon>
        <taxon>Phanerochaete</taxon>
    </lineage>
</organism>
<dbReference type="InParanoid" id="K5W0D6"/>
<dbReference type="RefSeq" id="XP_007398907.1">
    <property type="nucleotide sequence ID" value="XM_007398845.1"/>
</dbReference>
<dbReference type="InterPro" id="IPR037238">
    <property type="entry name" value="YbiA-like_sf"/>
</dbReference>
<name>K5W0D6_PHACS</name>
<dbReference type="HOGENOM" id="CLU_084247_3_0_1"/>
<dbReference type="CDD" id="cd15457">
    <property type="entry name" value="NADAR"/>
    <property type="match status" value="1"/>
</dbReference>
<dbReference type="EMBL" id="JH930475">
    <property type="protein sequence ID" value="EKM52565.1"/>
    <property type="molecule type" value="Genomic_DNA"/>
</dbReference>
<dbReference type="STRING" id="650164.K5W0D6"/>
<dbReference type="Proteomes" id="UP000008370">
    <property type="component" value="Unassembled WGS sequence"/>
</dbReference>
<proteinExistence type="predicted"/>
<feature type="region of interest" description="Disordered" evidence="1">
    <location>
        <begin position="20"/>
        <end position="41"/>
    </location>
</feature>
<evidence type="ECO:0000313" key="3">
    <source>
        <dbReference type="EMBL" id="EKM52565.1"/>
    </source>
</evidence>
<gene>
    <name evidence="3" type="ORF">PHACADRAFT_149312</name>
</gene>
<dbReference type="InterPro" id="IPR012816">
    <property type="entry name" value="NADAR"/>
</dbReference>
<dbReference type="GeneID" id="18908795"/>
<dbReference type="NCBIfam" id="TIGR02464">
    <property type="entry name" value="ribofla_fusion"/>
    <property type="match status" value="1"/>
</dbReference>
<dbReference type="OrthoDB" id="206452at2759"/>
<sequence>MWKWLLSWLSQPSVEYQRRWPEHREASPRADGNSAHTRRTRVAEKSVTRSPIFFYDRGQPYYEFTNFSPHSVWYDGKEYPTSEHLFQAHKFFNKAPHLAETIRMQPTSRAALEEARRLRRLQRSDWLKVNIHCMDAVLEAKFTQHPRLRSMLLSTGDRELVEASPVDAFWGYGADKQGRNELGKALMRLRQQFRAQEVMVRGRL</sequence>
<dbReference type="AlphaFoldDB" id="K5W0D6"/>
<evidence type="ECO:0000256" key="1">
    <source>
        <dbReference type="SAM" id="MobiDB-lite"/>
    </source>
</evidence>
<dbReference type="Gene3D" id="1.10.357.40">
    <property type="entry name" value="YbiA-like"/>
    <property type="match status" value="1"/>
</dbReference>
<dbReference type="Pfam" id="PF08719">
    <property type="entry name" value="NADAR"/>
    <property type="match status" value="1"/>
</dbReference>
<evidence type="ECO:0000313" key="4">
    <source>
        <dbReference type="Proteomes" id="UP000008370"/>
    </source>
</evidence>
<evidence type="ECO:0000259" key="2">
    <source>
        <dbReference type="Pfam" id="PF08719"/>
    </source>
</evidence>